<dbReference type="PROSITE" id="PS50144">
    <property type="entry name" value="MATH"/>
    <property type="match status" value="1"/>
</dbReference>
<dbReference type="Proteomes" id="UP001231189">
    <property type="component" value="Unassembled WGS sequence"/>
</dbReference>
<dbReference type="Gene3D" id="2.60.210.10">
    <property type="entry name" value="Apoptosis, Tumor Necrosis Factor Receptor Associated Protein 2, Chain A"/>
    <property type="match status" value="1"/>
</dbReference>
<keyword evidence="3" id="KW-1185">Reference proteome</keyword>
<protein>
    <recommendedName>
        <fullName evidence="1">MATH domain-containing protein</fullName>
    </recommendedName>
</protein>
<gene>
    <name evidence="2" type="ORF">QYE76_035691</name>
</gene>
<dbReference type="PANTHER" id="PTHR26379:SF512">
    <property type="entry name" value="BTB DOMAIN-CONTAINING PROTEIN"/>
    <property type="match status" value="1"/>
</dbReference>
<proteinExistence type="predicted"/>
<sequence length="174" mass="19103">MSSVGGTSEQPSASAIVAPVVGSGSHILRIEGYSATKGLGNGEYIKSERFVAGGHRWYLYYYPDSFDHGEASDSISFRLVYDDVHNVQAKFTISLLDQAGNPVPSYSHTSKSEYYKGFQWSEGYGVIKRSELEGSAYLKDDAFTLRCDVILVKNVFTKTIPVPEALSGVVKQEK</sequence>
<dbReference type="InterPro" id="IPR045005">
    <property type="entry name" value="BPM1-6"/>
</dbReference>
<accession>A0AAD8VPG3</accession>
<dbReference type="InterPro" id="IPR008974">
    <property type="entry name" value="TRAF-like"/>
</dbReference>
<feature type="domain" description="MATH" evidence="1">
    <location>
        <begin position="23"/>
        <end position="149"/>
    </location>
</feature>
<evidence type="ECO:0000259" key="1">
    <source>
        <dbReference type="PROSITE" id="PS50144"/>
    </source>
</evidence>
<dbReference type="InterPro" id="IPR002083">
    <property type="entry name" value="MATH/TRAF_dom"/>
</dbReference>
<dbReference type="Pfam" id="PF22486">
    <property type="entry name" value="MATH_2"/>
    <property type="match status" value="1"/>
</dbReference>
<comment type="caution">
    <text evidence="2">The sequence shown here is derived from an EMBL/GenBank/DDBJ whole genome shotgun (WGS) entry which is preliminary data.</text>
</comment>
<dbReference type="PANTHER" id="PTHR26379">
    <property type="entry name" value="BTB/POZ AND MATH DOMAIN-CONTAINING PROTEIN 1"/>
    <property type="match status" value="1"/>
</dbReference>
<reference evidence="2" key="1">
    <citation type="submission" date="2023-07" db="EMBL/GenBank/DDBJ databases">
        <title>A chromosome-level genome assembly of Lolium multiflorum.</title>
        <authorList>
            <person name="Chen Y."/>
            <person name="Copetti D."/>
            <person name="Kolliker R."/>
            <person name="Studer B."/>
        </authorList>
    </citation>
    <scope>NUCLEOTIDE SEQUENCE</scope>
    <source>
        <strain evidence="2">02402/16</strain>
        <tissue evidence="2">Leaf</tissue>
    </source>
</reference>
<dbReference type="SUPFAM" id="SSF49599">
    <property type="entry name" value="TRAF domain-like"/>
    <property type="match status" value="1"/>
</dbReference>
<evidence type="ECO:0000313" key="3">
    <source>
        <dbReference type="Proteomes" id="UP001231189"/>
    </source>
</evidence>
<organism evidence="2 3">
    <name type="scientific">Lolium multiflorum</name>
    <name type="common">Italian ryegrass</name>
    <name type="synonym">Lolium perenne subsp. multiflorum</name>
    <dbReference type="NCBI Taxonomy" id="4521"/>
    <lineage>
        <taxon>Eukaryota</taxon>
        <taxon>Viridiplantae</taxon>
        <taxon>Streptophyta</taxon>
        <taxon>Embryophyta</taxon>
        <taxon>Tracheophyta</taxon>
        <taxon>Spermatophyta</taxon>
        <taxon>Magnoliopsida</taxon>
        <taxon>Liliopsida</taxon>
        <taxon>Poales</taxon>
        <taxon>Poaceae</taxon>
        <taxon>BOP clade</taxon>
        <taxon>Pooideae</taxon>
        <taxon>Poodae</taxon>
        <taxon>Poeae</taxon>
        <taxon>Poeae Chloroplast Group 2 (Poeae type)</taxon>
        <taxon>Loliodinae</taxon>
        <taxon>Loliinae</taxon>
        <taxon>Lolium</taxon>
    </lineage>
</organism>
<name>A0AAD8VPG3_LOLMU</name>
<dbReference type="AlphaFoldDB" id="A0AAD8VPG3"/>
<dbReference type="CDD" id="cd00121">
    <property type="entry name" value="MATH"/>
    <property type="match status" value="1"/>
</dbReference>
<evidence type="ECO:0000313" key="2">
    <source>
        <dbReference type="EMBL" id="KAK1612018.1"/>
    </source>
</evidence>
<dbReference type="GO" id="GO:0016567">
    <property type="term" value="P:protein ubiquitination"/>
    <property type="evidence" value="ECO:0007669"/>
    <property type="project" value="InterPro"/>
</dbReference>
<dbReference type="EMBL" id="JAUUTY010000007">
    <property type="protein sequence ID" value="KAK1612018.1"/>
    <property type="molecule type" value="Genomic_DNA"/>
</dbReference>